<evidence type="ECO:0000313" key="1">
    <source>
        <dbReference type="EMBL" id="DAD90396.1"/>
    </source>
</evidence>
<name>A0A8S5N7D1_9CAUD</name>
<dbReference type="EMBL" id="BK015085">
    <property type="protein sequence ID" value="DAD90396.1"/>
    <property type="molecule type" value="Genomic_DNA"/>
</dbReference>
<organism evidence="1">
    <name type="scientific">Myoviridae sp. ctdsp2</name>
    <dbReference type="NCBI Taxonomy" id="2826672"/>
    <lineage>
        <taxon>Viruses</taxon>
        <taxon>Duplodnaviria</taxon>
        <taxon>Heunggongvirae</taxon>
        <taxon>Uroviricota</taxon>
        <taxon>Caudoviricetes</taxon>
    </lineage>
</organism>
<reference evidence="1" key="1">
    <citation type="journal article" date="2021" name="Proc. Natl. Acad. Sci. U.S.A.">
        <title>A Catalog of Tens of Thousands of Viruses from Human Metagenomes Reveals Hidden Associations with Chronic Diseases.</title>
        <authorList>
            <person name="Tisza M.J."/>
            <person name="Buck C.B."/>
        </authorList>
    </citation>
    <scope>NUCLEOTIDE SEQUENCE</scope>
    <source>
        <strain evidence="1">Ctdsp2</strain>
    </source>
</reference>
<protein>
    <submittedName>
        <fullName evidence="1">Uncharacterized protein</fullName>
    </submittedName>
</protein>
<sequence length="79" mass="9013">MKKIDRLLMKARKVTNRIKVFLPFVVPDKEIADRVSMELDEFCGDKPYHAVIIYGENELSDDADGVAYDHVGDDLKEGE</sequence>
<proteinExistence type="predicted"/>
<accession>A0A8S5N7D1</accession>